<evidence type="ECO:0000313" key="3">
    <source>
        <dbReference type="Proteomes" id="UP001552502"/>
    </source>
</evidence>
<dbReference type="Proteomes" id="UP001552502">
    <property type="component" value="Unassembled WGS sequence"/>
</dbReference>
<accession>A0ABV3II19</accession>
<evidence type="ECO:0000256" key="1">
    <source>
        <dbReference type="SAM" id="Phobius"/>
    </source>
</evidence>
<organism evidence="2 3">
    <name type="scientific">Bacillus proteolyticus</name>
    <dbReference type="NCBI Taxonomy" id="2026192"/>
    <lineage>
        <taxon>Bacteria</taxon>
        <taxon>Bacillati</taxon>
        <taxon>Bacillota</taxon>
        <taxon>Bacilli</taxon>
        <taxon>Bacillales</taxon>
        <taxon>Bacillaceae</taxon>
        <taxon>Bacillus</taxon>
        <taxon>Bacillus cereus group</taxon>
    </lineage>
</organism>
<name>A0ABV3II19_9BACI</name>
<sequence length="117" mass="13413">MKKSIEKLVKSITESTSITDICDNQICNTLSPVIDFFIFPEYRIFNATTYSSKIVSLLIFLAIIVVFGLLFEFILKKAFKQGALLELTIKIFGKIMTIAILFYGIKIVIYLIQLKKY</sequence>
<gene>
    <name evidence="2" type="ORF">MRBLBA1_004815</name>
</gene>
<dbReference type="EMBL" id="JBEGIE010000061">
    <property type="protein sequence ID" value="MEV4913880.1"/>
    <property type="molecule type" value="Genomic_DNA"/>
</dbReference>
<dbReference type="RefSeq" id="WP_199640535.1">
    <property type="nucleotide sequence ID" value="NZ_JARMCS010000019.1"/>
</dbReference>
<comment type="caution">
    <text evidence="2">The sequence shown here is derived from an EMBL/GenBank/DDBJ whole genome shotgun (WGS) entry which is preliminary data.</text>
</comment>
<reference evidence="2 3" key="1">
    <citation type="journal article" date="2023" name="Proc. Natl. Acad. Sci. U.S.A.">
        <title>Bacterial tolerance to host-exuded specialized metabolites structures the maize root microbiome.</title>
        <authorList>
            <person name="Thoenen L."/>
            <person name="Giroud C."/>
            <person name="Kreuzer M."/>
            <person name="Waelchli J."/>
            <person name="Gfeller V."/>
            <person name="Deslandes-Herold G."/>
            <person name="Mateo P."/>
            <person name="Robert C.A.M."/>
            <person name="Ahrens C.H."/>
            <person name="Rubio-Somoza I."/>
            <person name="Bruggmann R."/>
            <person name="Erb M."/>
            <person name="Schlaeppi K."/>
        </authorList>
    </citation>
    <scope>NUCLEOTIDE SEQUENCE [LARGE SCALE GENOMIC DNA]</scope>
    <source>
        <strain evidence="2 3">LBA1-1-1.1</strain>
    </source>
</reference>
<keyword evidence="1" id="KW-1133">Transmembrane helix</keyword>
<keyword evidence="3" id="KW-1185">Reference proteome</keyword>
<evidence type="ECO:0000313" key="2">
    <source>
        <dbReference type="EMBL" id="MEV4913880.1"/>
    </source>
</evidence>
<keyword evidence="1" id="KW-0812">Transmembrane</keyword>
<feature type="transmembrane region" description="Helical" evidence="1">
    <location>
        <begin position="54"/>
        <end position="71"/>
    </location>
</feature>
<feature type="transmembrane region" description="Helical" evidence="1">
    <location>
        <begin position="91"/>
        <end position="112"/>
    </location>
</feature>
<protein>
    <submittedName>
        <fullName evidence="2">Uncharacterized protein</fullName>
    </submittedName>
</protein>
<keyword evidence="1" id="KW-0472">Membrane</keyword>
<proteinExistence type="predicted"/>